<dbReference type="GO" id="GO:0032993">
    <property type="term" value="C:protein-DNA complex"/>
    <property type="evidence" value="ECO:0007669"/>
    <property type="project" value="TreeGrafter"/>
</dbReference>
<dbReference type="InterPro" id="IPR036388">
    <property type="entry name" value="WH-like_DNA-bd_sf"/>
</dbReference>
<gene>
    <name evidence="7" type="ORF">E1298_36550</name>
</gene>
<dbReference type="GO" id="GO:0003700">
    <property type="term" value="F:DNA-binding transcription factor activity"/>
    <property type="evidence" value="ECO:0007669"/>
    <property type="project" value="InterPro"/>
</dbReference>
<dbReference type="InterPro" id="IPR036390">
    <property type="entry name" value="WH_DNA-bd_sf"/>
</dbReference>
<dbReference type="PANTHER" id="PTHR30346">
    <property type="entry name" value="TRANSCRIPTIONAL DUAL REGULATOR HCAR-RELATED"/>
    <property type="match status" value="1"/>
</dbReference>
<sequence>MGSRYLESFGTVARELHFTRAAEGSQIARPAPSLQIRKLERQLGRALFERNNHRVELEGNAGGTVERCDPPKGFSPGQGPLLEHVDRILADITAVEEEMHGWAGEPLAASVSRRRAG</sequence>
<keyword evidence="8" id="KW-1185">Reference proteome</keyword>
<accession>A0A4R5ADP0</accession>
<dbReference type="SUPFAM" id="SSF46785">
    <property type="entry name" value="Winged helix' DNA-binding domain"/>
    <property type="match status" value="1"/>
</dbReference>
<comment type="caution">
    <text evidence="7">The sequence shown here is derived from an EMBL/GenBank/DDBJ whole genome shotgun (WGS) entry which is preliminary data.</text>
</comment>
<dbReference type="PRINTS" id="PR00039">
    <property type="entry name" value="HTHLYSR"/>
</dbReference>
<proteinExistence type="inferred from homology"/>
<keyword evidence="3" id="KW-0238">DNA-binding</keyword>
<name>A0A4R5ADP0_9ACTN</name>
<evidence type="ECO:0000259" key="6">
    <source>
        <dbReference type="PROSITE" id="PS50931"/>
    </source>
</evidence>
<evidence type="ECO:0000256" key="3">
    <source>
        <dbReference type="ARBA" id="ARBA00023125"/>
    </source>
</evidence>
<dbReference type="EMBL" id="SMKU01000302">
    <property type="protein sequence ID" value="TDD70608.1"/>
    <property type="molecule type" value="Genomic_DNA"/>
</dbReference>
<evidence type="ECO:0000256" key="2">
    <source>
        <dbReference type="ARBA" id="ARBA00023015"/>
    </source>
</evidence>
<keyword evidence="4" id="KW-0804">Transcription</keyword>
<dbReference type="PANTHER" id="PTHR30346:SF0">
    <property type="entry name" value="HCA OPERON TRANSCRIPTIONAL ACTIVATOR HCAR"/>
    <property type="match status" value="1"/>
</dbReference>
<comment type="similarity">
    <text evidence="1">Belongs to the LysR transcriptional regulatory family.</text>
</comment>
<evidence type="ECO:0000256" key="4">
    <source>
        <dbReference type="ARBA" id="ARBA00023163"/>
    </source>
</evidence>
<evidence type="ECO:0000256" key="5">
    <source>
        <dbReference type="SAM" id="MobiDB-lite"/>
    </source>
</evidence>
<protein>
    <submittedName>
        <fullName evidence="7">LysR family transcriptional regulator</fullName>
    </submittedName>
</protein>
<feature type="region of interest" description="Disordered" evidence="5">
    <location>
        <begin position="61"/>
        <end position="80"/>
    </location>
</feature>
<dbReference type="PROSITE" id="PS50931">
    <property type="entry name" value="HTH_LYSR"/>
    <property type="match status" value="1"/>
</dbReference>
<dbReference type="Proteomes" id="UP000294513">
    <property type="component" value="Unassembled WGS sequence"/>
</dbReference>
<dbReference type="Pfam" id="PF00126">
    <property type="entry name" value="HTH_1"/>
    <property type="match status" value="1"/>
</dbReference>
<dbReference type="InterPro" id="IPR000847">
    <property type="entry name" value="LysR_HTH_N"/>
</dbReference>
<dbReference type="GO" id="GO:0003677">
    <property type="term" value="F:DNA binding"/>
    <property type="evidence" value="ECO:0007669"/>
    <property type="project" value="UniProtKB-KW"/>
</dbReference>
<reference evidence="7 8" key="1">
    <citation type="submission" date="2019-03" db="EMBL/GenBank/DDBJ databases">
        <title>Draft genome sequences of novel Actinobacteria.</title>
        <authorList>
            <person name="Sahin N."/>
            <person name="Ay H."/>
            <person name="Saygin H."/>
        </authorList>
    </citation>
    <scope>NUCLEOTIDE SEQUENCE [LARGE SCALE GENOMIC DNA]</scope>
    <source>
        <strain evidence="7 8">H3C3</strain>
    </source>
</reference>
<dbReference type="OrthoDB" id="3461417at2"/>
<organism evidence="7 8">
    <name type="scientific">Actinomadura rubrisoli</name>
    <dbReference type="NCBI Taxonomy" id="2530368"/>
    <lineage>
        <taxon>Bacteria</taxon>
        <taxon>Bacillati</taxon>
        <taxon>Actinomycetota</taxon>
        <taxon>Actinomycetes</taxon>
        <taxon>Streptosporangiales</taxon>
        <taxon>Thermomonosporaceae</taxon>
        <taxon>Actinomadura</taxon>
    </lineage>
</organism>
<evidence type="ECO:0000256" key="1">
    <source>
        <dbReference type="ARBA" id="ARBA00009437"/>
    </source>
</evidence>
<feature type="domain" description="HTH lysR-type" evidence="6">
    <location>
        <begin position="1"/>
        <end position="58"/>
    </location>
</feature>
<dbReference type="AlphaFoldDB" id="A0A4R5ADP0"/>
<dbReference type="Gene3D" id="1.10.10.10">
    <property type="entry name" value="Winged helix-like DNA-binding domain superfamily/Winged helix DNA-binding domain"/>
    <property type="match status" value="1"/>
</dbReference>
<evidence type="ECO:0000313" key="7">
    <source>
        <dbReference type="EMBL" id="TDD70608.1"/>
    </source>
</evidence>
<keyword evidence="2" id="KW-0805">Transcription regulation</keyword>
<evidence type="ECO:0000313" key="8">
    <source>
        <dbReference type="Proteomes" id="UP000294513"/>
    </source>
</evidence>